<evidence type="ECO:0000313" key="4">
    <source>
        <dbReference type="Proteomes" id="UP000008281"/>
    </source>
</evidence>
<dbReference type="OrthoDB" id="9974725at2759"/>
<dbReference type="GO" id="GO:0005509">
    <property type="term" value="F:calcium ion binding"/>
    <property type="evidence" value="ECO:0007669"/>
    <property type="project" value="InterPro"/>
</dbReference>
<dbReference type="HOGENOM" id="CLU_096804_2_0_1"/>
<dbReference type="PROSITE" id="PS50222">
    <property type="entry name" value="EF_HAND_2"/>
    <property type="match status" value="1"/>
</dbReference>
<keyword evidence="1" id="KW-0106">Calcium</keyword>
<dbReference type="InterPro" id="IPR018247">
    <property type="entry name" value="EF_Hand_1_Ca_BS"/>
</dbReference>
<evidence type="ECO:0000256" key="1">
    <source>
        <dbReference type="ARBA" id="ARBA00022837"/>
    </source>
</evidence>
<proteinExistence type="predicted"/>
<dbReference type="FunCoup" id="E3MN29">
    <property type="interactions" value="397"/>
</dbReference>
<organism evidence="4">
    <name type="scientific">Caenorhabditis remanei</name>
    <name type="common">Caenorhabditis vulgaris</name>
    <dbReference type="NCBI Taxonomy" id="31234"/>
    <lineage>
        <taxon>Eukaryota</taxon>
        <taxon>Metazoa</taxon>
        <taxon>Ecdysozoa</taxon>
        <taxon>Nematoda</taxon>
        <taxon>Chromadorea</taxon>
        <taxon>Rhabditida</taxon>
        <taxon>Rhabditina</taxon>
        <taxon>Rhabditomorpha</taxon>
        <taxon>Rhabditoidea</taxon>
        <taxon>Rhabditidae</taxon>
        <taxon>Peloderinae</taxon>
        <taxon>Caenorhabditis</taxon>
    </lineage>
</organism>
<dbReference type="InParanoid" id="E3MN29"/>
<dbReference type="eggNOG" id="ENOG502RYZK">
    <property type="taxonomic scope" value="Eukaryota"/>
</dbReference>
<gene>
    <name evidence="3" type="primary">Cre-cex-2</name>
    <name evidence="3" type="ORF">CRE_04136</name>
</gene>
<dbReference type="SUPFAM" id="SSF47473">
    <property type="entry name" value="EF-hand"/>
    <property type="match status" value="1"/>
</dbReference>
<sequence>MTDMHPKAANPKEFLESKWKHAFTTFFDLDRNGLIEWKDFKDLIEVIGEVRGRRSDVFMTARLCLPDIWQKMTEAIGKEEEDIITLSDWIQLCESSRKSPREPAWQKAYVEYMFKLLDESGIEELIKKVLIWDLSFSADHLVDQAEYVQVLGYFGVNRKDSSHCFDQFAFNHQGQLIHAIDKKKFHVLWKQFFHSEDPSSPGNWLLGKKFKTQE</sequence>
<dbReference type="Gene3D" id="1.10.238.10">
    <property type="entry name" value="EF-hand"/>
    <property type="match status" value="1"/>
</dbReference>
<dbReference type="Proteomes" id="UP000008281">
    <property type="component" value="Unassembled WGS sequence"/>
</dbReference>
<dbReference type="EMBL" id="DS268458">
    <property type="protein sequence ID" value="EFP05184.1"/>
    <property type="molecule type" value="Genomic_DNA"/>
</dbReference>
<dbReference type="STRING" id="31234.E3MN29"/>
<name>E3MN29_CAERE</name>
<dbReference type="OMA" id="AYVEYMF"/>
<dbReference type="AlphaFoldDB" id="E3MN29"/>
<evidence type="ECO:0000313" key="3">
    <source>
        <dbReference type="EMBL" id="EFP05184.1"/>
    </source>
</evidence>
<dbReference type="PROSITE" id="PS00018">
    <property type="entry name" value="EF_HAND_1"/>
    <property type="match status" value="1"/>
</dbReference>
<dbReference type="InterPro" id="IPR011992">
    <property type="entry name" value="EF-hand-dom_pair"/>
</dbReference>
<evidence type="ECO:0000259" key="2">
    <source>
        <dbReference type="PROSITE" id="PS50222"/>
    </source>
</evidence>
<reference evidence="3" key="1">
    <citation type="submission" date="2007-07" db="EMBL/GenBank/DDBJ databases">
        <title>PCAP assembly of the Caenorhabditis remanei genome.</title>
        <authorList>
            <consortium name="The Caenorhabditis remanei Sequencing Consortium"/>
            <person name="Wilson R.K."/>
        </authorList>
    </citation>
    <scope>NUCLEOTIDE SEQUENCE [LARGE SCALE GENOMIC DNA]</scope>
    <source>
        <strain evidence="3">PB4641</strain>
    </source>
</reference>
<protein>
    <submittedName>
        <fullName evidence="3">CRE-CEX-2 protein</fullName>
    </submittedName>
</protein>
<accession>E3MN29</accession>
<dbReference type="InterPro" id="IPR002048">
    <property type="entry name" value="EF_hand_dom"/>
</dbReference>
<feature type="domain" description="EF-hand" evidence="2">
    <location>
        <begin position="14"/>
        <end position="50"/>
    </location>
</feature>
<keyword evidence="4" id="KW-1185">Reference proteome</keyword>